<feature type="transmembrane region" description="Helical" evidence="1">
    <location>
        <begin position="167"/>
        <end position="187"/>
    </location>
</feature>
<accession>A0ABT6MUA1</accession>
<dbReference type="EMBL" id="JARYGX010000025">
    <property type="protein sequence ID" value="MDH7454216.1"/>
    <property type="molecule type" value="Genomic_DNA"/>
</dbReference>
<feature type="transmembrane region" description="Helical" evidence="1">
    <location>
        <begin position="34"/>
        <end position="54"/>
    </location>
</feature>
<feature type="domain" description="SGNH" evidence="3">
    <location>
        <begin position="418"/>
        <end position="635"/>
    </location>
</feature>
<feature type="transmembrane region" description="Helical" evidence="1">
    <location>
        <begin position="282"/>
        <end position="300"/>
    </location>
</feature>
<reference evidence="4" key="1">
    <citation type="journal article" date="2007" name="Int. J. Syst. Evol. Microbiol.">
        <title>Luteimonas composti sp. nov., a moderately thermophilic bacterium isolated from food waste.</title>
        <authorList>
            <person name="Young C.C."/>
            <person name="Kampfer P."/>
            <person name="Chen W.M."/>
            <person name="Yen W.S."/>
            <person name="Arun A.B."/>
            <person name="Lai W.A."/>
            <person name="Shen F.T."/>
            <person name="Rekha P.D."/>
            <person name="Lin K.Y."/>
            <person name="Chou J.H."/>
        </authorList>
    </citation>
    <scope>NUCLEOTIDE SEQUENCE</scope>
    <source>
        <strain evidence="4">CC-YY355</strain>
    </source>
</reference>
<dbReference type="SUPFAM" id="SSF52266">
    <property type="entry name" value="SGNH hydrolase"/>
    <property type="match status" value="1"/>
</dbReference>
<comment type="caution">
    <text evidence="4">The sequence shown here is derived from an EMBL/GenBank/DDBJ whole genome shotgun (WGS) entry which is preliminary data.</text>
</comment>
<gene>
    <name evidence="4" type="ORF">QF205_14210</name>
</gene>
<evidence type="ECO:0000259" key="2">
    <source>
        <dbReference type="Pfam" id="PF01757"/>
    </source>
</evidence>
<dbReference type="PANTHER" id="PTHR23028:SF53">
    <property type="entry name" value="ACYL_TRANSF_3 DOMAIN-CONTAINING PROTEIN"/>
    <property type="match status" value="1"/>
</dbReference>
<keyword evidence="5" id="KW-1185">Reference proteome</keyword>
<evidence type="ECO:0000259" key="3">
    <source>
        <dbReference type="Pfam" id="PF19040"/>
    </source>
</evidence>
<feature type="transmembrane region" description="Helical" evidence="1">
    <location>
        <begin position="320"/>
        <end position="338"/>
    </location>
</feature>
<evidence type="ECO:0000313" key="5">
    <source>
        <dbReference type="Proteomes" id="UP001160550"/>
    </source>
</evidence>
<feature type="transmembrane region" description="Helical" evidence="1">
    <location>
        <begin position="252"/>
        <end position="270"/>
    </location>
</feature>
<feature type="transmembrane region" description="Helical" evidence="1">
    <location>
        <begin position="350"/>
        <end position="371"/>
    </location>
</feature>
<dbReference type="EC" id="2.3.1.-" evidence="4"/>
<dbReference type="Proteomes" id="UP001160550">
    <property type="component" value="Unassembled WGS sequence"/>
</dbReference>
<dbReference type="GO" id="GO:0016746">
    <property type="term" value="F:acyltransferase activity"/>
    <property type="evidence" value="ECO:0007669"/>
    <property type="project" value="UniProtKB-KW"/>
</dbReference>
<keyword evidence="4" id="KW-0012">Acyltransferase</keyword>
<keyword evidence="1" id="KW-1133">Transmembrane helix</keyword>
<evidence type="ECO:0000256" key="1">
    <source>
        <dbReference type="SAM" id="Phobius"/>
    </source>
</evidence>
<dbReference type="Pfam" id="PF01757">
    <property type="entry name" value="Acyl_transf_3"/>
    <property type="match status" value="1"/>
</dbReference>
<organism evidence="4 5">
    <name type="scientific">Luteimonas composti</name>
    <dbReference type="NCBI Taxonomy" id="398257"/>
    <lineage>
        <taxon>Bacteria</taxon>
        <taxon>Pseudomonadati</taxon>
        <taxon>Pseudomonadota</taxon>
        <taxon>Gammaproteobacteria</taxon>
        <taxon>Lysobacterales</taxon>
        <taxon>Lysobacteraceae</taxon>
        <taxon>Luteimonas</taxon>
    </lineage>
</organism>
<keyword evidence="1" id="KW-0472">Membrane</keyword>
<feature type="domain" description="Acyltransferase 3" evidence="2">
    <location>
        <begin position="9"/>
        <end position="333"/>
    </location>
</feature>
<proteinExistence type="predicted"/>
<feature type="transmembrane region" description="Helical" evidence="1">
    <location>
        <begin position="193"/>
        <end position="214"/>
    </location>
</feature>
<feature type="transmembrane region" description="Helical" evidence="1">
    <location>
        <begin position="139"/>
        <end position="160"/>
    </location>
</feature>
<protein>
    <submittedName>
        <fullName evidence="4">Acyltransferase family protein</fullName>
        <ecNumber evidence="4">2.3.1.-</ecNumber>
    </submittedName>
</protein>
<feature type="transmembrane region" description="Helical" evidence="1">
    <location>
        <begin position="75"/>
        <end position="95"/>
    </location>
</feature>
<dbReference type="Pfam" id="PF19040">
    <property type="entry name" value="SGNH"/>
    <property type="match status" value="1"/>
</dbReference>
<keyword evidence="4" id="KW-0808">Transferase</keyword>
<sequence length="658" mass="71984">MQRLHYRPEVDGLRAIAVIAVLLFHFDPRLAPGGFTGVDIFFVISGFLISSIIIRSQAGDGFSFRDFYASRVRRIVPAYAAVVFGTLVAGCLLMQSADLVRLGTAATWSLLAAPNIFFWLHLDTGYFATDSRQLPLLHLWSLGVEEQFYLLWPILLLLGLKLRRQRLLSGLVALLCLVSFAYAHHQAAIDPSLAYYMLPARAGELGIGAILALVPAVRNPSRDGGIIYEAVAVAGLCLMAWSLYALDGSSRFPGWNALPACLGAALVIWSDSRRRCAALAPLRWRPMVAVGLISYSLYLWHWPVLAFARYLGVQPDTRAGWGLLALILVLSISSYWLVERRARSLRLPGARVAALLFFVPVTILLVMSIVVTTQAGRISALAGNGVDAAERRLLADTAPAYEFPYNCQLEQFDPGVLEQPRCVHGTAASGNPDVLLWGDSHAAHYIGVLASVADRNGLSVRNASLSTCPPVLGKRESYGMPVYRRACAQFRGLIRDRIAAYPVVAIGAQWSVHGHNRHFWKDFGKTLDSLVAEGKRVVLLAEVPLFPNYDRHCEIRNLRYEFVDCVAAVTRVDEGTGGANARLAALAADRPGVEVLDMHDLVCRDGSCTPYIDGQPVYFDSSHLSMAGSWILGERLPGSGIPIPTALRGVRERKPSAD</sequence>
<feature type="transmembrane region" description="Helical" evidence="1">
    <location>
        <begin position="226"/>
        <end position="246"/>
    </location>
</feature>
<name>A0ABT6MUA1_9GAMM</name>
<evidence type="ECO:0000313" key="4">
    <source>
        <dbReference type="EMBL" id="MDH7454216.1"/>
    </source>
</evidence>
<dbReference type="InterPro" id="IPR043968">
    <property type="entry name" value="SGNH"/>
</dbReference>
<dbReference type="PANTHER" id="PTHR23028">
    <property type="entry name" value="ACETYLTRANSFERASE"/>
    <property type="match status" value="1"/>
</dbReference>
<dbReference type="InterPro" id="IPR002656">
    <property type="entry name" value="Acyl_transf_3_dom"/>
</dbReference>
<dbReference type="RefSeq" id="WP_280943437.1">
    <property type="nucleotide sequence ID" value="NZ_JARYGX010000025.1"/>
</dbReference>
<dbReference type="InterPro" id="IPR050879">
    <property type="entry name" value="Acyltransferase_3"/>
</dbReference>
<reference evidence="4" key="2">
    <citation type="submission" date="2023-04" db="EMBL/GenBank/DDBJ databases">
        <authorList>
            <person name="Sun J.-Q."/>
        </authorList>
    </citation>
    <scope>NUCLEOTIDE SEQUENCE</scope>
    <source>
        <strain evidence="4">CC-YY355</strain>
    </source>
</reference>
<keyword evidence="1" id="KW-0812">Transmembrane</keyword>